<dbReference type="EMBL" id="CAJNOU010003947">
    <property type="protein sequence ID" value="CAF1418661.1"/>
    <property type="molecule type" value="Genomic_DNA"/>
</dbReference>
<name>A0A815HDH7_9BILA</name>
<dbReference type="EMBL" id="CAJOBE010003096">
    <property type="protein sequence ID" value="CAF3861397.1"/>
    <property type="molecule type" value="Genomic_DNA"/>
</dbReference>
<dbReference type="Proteomes" id="UP000663864">
    <property type="component" value="Unassembled WGS sequence"/>
</dbReference>
<dbReference type="Proteomes" id="UP000663889">
    <property type="component" value="Unassembled WGS sequence"/>
</dbReference>
<dbReference type="Proteomes" id="UP000663854">
    <property type="component" value="Unassembled WGS sequence"/>
</dbReference>
<dbReference type="EMBL" id="CAJNOL010005219">
    <property type="protein sequence ID" value="CAF1601628.1"/>
    <property type="molecule type" value="Genomic_DNA"/>
</dbReference>
<comment type="caution">
    <text evidence="1">The sequence shown here is derived from an EMBL/GenBank/DDBJ whole genome shotgun (WGS) entry which is preliminary data.</text>
</comment>
<protein>
    <submittedName>
        <fullName evidence="1">Uncharacterized protein</fullName>
    </submittedName>
</protein>
<evidence type="ECO:0000313" key="6">
    <source>
        <dbReference type="EMBL" id="CAF4088059.1"/>
    </source>
</evidence>
<evidence type="ECO:0000313" key="4">
    <source>
        <dbReference type="EMBL" id="CAF1601628.1"/>
    </source>
</evidence>
<dbReference type="Proteomes" id="UP000663874">
    <property type="component" value="Unassembled WGS sequence"/>
</dbReference>
<dbReference type="AlphaFoldDB" id="A0A815HDH7"/>
<sequence length="84" mass="10005">MLSEEEYQDTKRQLNNITATAKLRQKIRRILLKKLKEHEYATKFNPFEPLPHIQFFINRTTTEPILQQIIKAVTTSTEFTIDIE</sequence>
<dbReference type="EMBL" id="CAJNOT010004190">
    <property type="protein sequence ID" value="CAF1420560.1"/>
    <property type="molecule type" value="Genomic_DNA"/>
</dbReference>
<accession>A0A815HDH7</accession>
<dbReference type="EMBL" id="CAJNOH010003849">
    <property type="protein sequence ID" value="CAF1350896.1"/>
    <property type="molecule type" value="Genomic_DNA"/>
</dbReference>
<dbReference type="Proteomes" id="UP000663836">
    <property type="component" value="Unassembled WGS sequence"/>
</dbReference>
<organism evidence="1 7">
    <name type="scientific">Rotaria sordida</name>
    <dbReference type="NCBI Taxonomy" id="392033"/>
    <lineage>
        <taxon>Eukaryota</taxon>
        <taxon>Metazoa</taxon>
        <taxon>Spiralia</taxon>
        <taxon>Gnathifera</taxon>
        <taxon>Rotifera</taxon>
        <taxon>Eurotatoria</taxon>
        <taxon>Bdelloidea</taxon>
        <taxon>Philodinida</taxon>
        <taxon>Philodinidae</taxon>
        <taxon>Rotaria</taxon>
    </lineage>
</organism>
<reference evidence="1" key="1">
    <citation type="submission" date="2021-02" db="EMBL/GenBank/DDBJ databases">
        <authorList>
            <person name="Nowell W R."/>
        </authorList>
    </citation>
    <scope>NUCLEOTIDE SEQUENCE</scope>
</reference>
<proteinExistence type="predicted"/>
<evidence type="ECO:0000313" key="5">
    <source>
        <dbReference type="EMBL" id="CAF3861397.1"/>
    </source>
</evidence>
<keyword evidence="8" id="KW-1185">Reference proteome</keyword>
<dbReference type="EMBL" id="CAJOBD010007489">
    <property type="protein sequence ID" value="CAF4088059.1"/>
    <property type="molecule type" value="Genomic_DNA"/>
</dbReference>
<gene>
    <name evidence="5" type="ORF">FNK824_LOCUS18491</name>
    <name evidence="6" type="ORF">JBS370_LOCUS31090</name>
    <name evidence="4" type="ORF">JXQ802_LOCUS48378</name>
    <name evidence="1" type="ORF">PYM288_LOCUS32387</name>
    <name evidence="2" type="ORF">SEV965_LOCUS32194</name>
    <name evidence="3" type="ORF">ZHD862_LOCUS33937</name>
</gene>
<evidence type="ECO:0000313" key="7">
    <source>
        <dbReference type="Proteomes" id="UP000663854"/>
    </source>
</evidence>
<dbReference type="Proteomes" id="UP000663870">
    <property type="component" value="Unassembled WGS sequence"/>
</dbReference>
<evidence type="ECO:0000313" key="1">
    <source>
        <dbReference type="EMBL" id="CAF1350896.1"/>
    </source>
</evidence>
<evidence type="ECO:0000313" key="2">
    <source>
        <dbReference type="EMBL" id="CAF1418661.1"/>
    </source>
</evidence>
<evidence type="ECO:0000313" key="3">
    <source>
        <dbReference type="EMBL" id="CAF1420560.1"/>
    </source>
</evidence>
<evidence type="ECO:0000313" key="8">
    <source>
        <dbReference type="Proteomes" id="UP000663870"/>
    </source>
</evidence>